<dbReference type="Proteomes" id="UP000305109">
    <property type="component" value="Unassembled WGS sequence"/>
</dbReference>
<evidence type="ECO:0000313" key="4">
    <source>
        <dbReference type="EMBL" id="TJZ77859.1"/>
    </source>
</evidence>
<keyword evidence="5" id="KW-1185">Reference proteome</keyword>
<gene>
    <name evidence="4" type="ORF">FCG67_12400</name>
</gene>
<dbReference type="Gene3D" id="2.60.40.10">
    <property type="entry name" value="Immunoglobulins"/>
    <property type="match status" value="3"/>
</dbReference>
<reference evidence="4 5" key="1">
    <citation type="submission" date="2019-04" db="EMBL/GenBank/DDBJ databases">
        <title>Rhodococcus oryzae sp. nov., a novel actinomycete isolated from rhizosphere soil of rice (Oryza sativa L.).</title>
        <authorList>
            <person name="Li C."/>
        </authorList>
    </citation>
    <scope>NUCLEOTIDE SEQUENCE [LARGE SCALE GENOMIC DNA]</scope>
    <source>
        <strain evidence="4 5">NEAU-CX67</strain>
    </source>
</reference>
<feature type="domain" description="Bacterial Ig-like" evidence="3">
    <location>
        <begin position="361"/>
        <end position="445"/>
    </location>
</feature>
<feature type="compositionally biased region" description="Polar residues" evidence="1">
    <location>
        <begin position="454"/>
        <end position="466"/>
    </location>
</feature>
<feature type="signal peptide" evidence="2">
    <location>
        <begin position="1"/>
        <end position="24"/>
    </location>
</feature>
<protein>
    <submittedName>
        <fullName evidence="4">Ig-like domain repeat protein</fullName>
    </submittedName>
</protein>
<dbReference type="EMBL" id="SUMD01000005">
    <property type="protein sequence ID" value="TJZ77859.1"/>
    <property type="molecule type" value="Genomic_DNA"/>
</dbReference>
<dbReference type="Pfam" id="PF16640">
    <property type="entry name" value="Big_3_5"/>
    <property type="match status" value="3"/>
</dbReference>
<dbReference type="RefSeq" id="WP_136910090.1">
    <property type="nucleotide sequence ID" value="NZ_SUMD01000005.1"/>
</dbReference>
<evidence type="ECO:0000259" key="3">
    <source>
        <dbReference type="Pfam" id="PF16640"/>
    </source>
</evidence>
<evidence type="ECO:0000313" key="5">
    <source>
        <dbReference type="Proteomes" id="UP000305109"/>
    </source>
</evidence>
<evidence type="ECO:0000256" key="2">
    <source>
        <dbReference type="SAM" id="SignalP"/>
    </source>
</evidence>
<dbReference type="InterPro" id="IPR013783">
    <property type="entry name" value="Ig-like_fold"/>
</dbReference>
<feature type="chain" id="PRO_5045149302" evidence="2">
    <location>
        <begin position="25"/>
        <end position="466"/>
    </location>
</feature>
<accession>A0ABY2RJK5</accession>
<proteinExistence type="predicted"/>
<feature type="domain" description="Bacterial Ig-like" evidence="3">
    <location>
        <begin position="173"/>
        <end position="254"/>
    </location>
</feature>
<organism evidence="4 5">
    <name type="scientific">Rhodococcus oryzae</name>
    <dbReference type="NCBI Taxonomy" id="2571143"/>
    <lineage>
        <taxon>Bacteria</taxon>
        <taxon>Bacillati</taxon>
        <taxon>Actinomycetota</taxon>
        <taxon>Actinomycetes</taxon>
        <taxon>Mycobacteriales</taxon>
        <taxon>Nocardiaceae</taxon>
        <taxon>Rhodococcus</taxon>
    </lineage>
</organism>
<keyword evidence="2" id="KW-0732">Signal</keyword>
<name>A0ABY2RJK5_9NOCA</name>
<dbReference type="InterPro" id="IPR032109">
    <property type="entry name" value="Big_3_5"/>
</dbReference>
<feature type="region of interest" description="Disordered" evidence="1">
    <location>
        <begin position="445"/>
        <end position="466"/>
    </location>
</feature>
<feature type="domain" description="Bacterial Ig-like" evidence="3">
    <location>
        <begin position="266"/>
        <end position="350"/>
    </location>
</feature>
<sequence length="466" mass="46080">MAGVSAFAVAAGFAVTAGAGMASAAPGSVNWYDGGSTFTRTISNVTPAEDEIISVSTTFGRVPNAETGNETIQEMTDVHPACLTFMDLKVDGVPTALTNSDPTSARVVGSWLVTTGSPGHTMEYSYKVGANCDRNVALNTYMHYSGSLGAGNYPDKGPSISVTKNVSTTVLGAVSAGVKVGQSVPLSATVTGGADGNIVEFFDGTTNIGQGPLAAGAATLAWTPTTTGDHSLTAKFLGTAKANESVSAAQNVPVSLADVVTTTSVTGPATAVEGTDVVLGVQVSPLPSGGTVQFKDGAADLGAPVTLDAEGKASITRQFATTGAHNITAVYAGAGEFLTSTSGAHTINITAPDVVTSTVLTVPATATKGAAVNLVATVSPTPAGGTVQFMDGITPIGAPVTLDAEGKATLSHAFPTTGDHHITAVYSGAPGHLGSTAQVRTATVTDAGTGGNPGNASGSLGNLFGS</sequence>
<comment type="caution">
    <text evidence="4">The sequence shown here is derived from an EMBL/GenBank/DDBJ whole genome shotgun (WGS) entry which is preliminary data.</text>
</comment>
<evidence type="ECO:0000256" key="1">
    <source>
        <dbReference type="SAM" id="MobiDB-lite"/>
    </source>
</evidence>